<dbReference type="Proteomes" id="UP001519343">
    <property type="component" value="Unassembled WGS sequence"/>
</dbReference>
<keyword evidence="10" id="KW-1185">Reference proteome</keyword>
<feature type="transmembrane region" description="Helical" evidence="8">
    <location>
        <begin position="184"/>
        <end position="205"/>
    </location>
</feature>
<evidence type="ECO:0000256" key="7">
    <source>
        <dbReference type="ARBA" id="ARBA00023136"/>
    </source>
</evidence>
<evidence type="ECO:0000256" key="1">
    <source>
        <dbReference type="ARBA" id="ARBA00004370"/>
    </source>
</evidence>
<evidence type="ECO:0000313" key="9">
    <source>
        <dbReference type="EMBL" id="MBP1933835.1"/>
    </source>
</evidence>
<protein>
    <submittedName>
        <fullName evidence="9">Fumarate reductase subunit C</fullName>
    </submittedName>
</protein>
<feature type="transmembrane region" description="Helical" evidence="8">
    <location>
        <begin position="20"/>
        <end position="46"/>
    </location>
</feature>
<dbReference type="InterPro" id="IPR034804">
    <property type="entry name" value="SQR/QFR_C/D"/>
</dbReference>
<sequence length="211" mass="24031">MHLQRALMQNRKMDLWVELVQTVSGLLLVGFLWTHMIFVASILLGIEAFNTLAKFMEDFGLLPVAVIFIILAGAAHVGTVLRRIPGRWQEQKIVWRHAKTIKHHDTWSWLFQAVTGSAMLILIIIHVFVVVYAGINTELSADRVHSWMLWFYIVLLLLAEYHASVGLYRTLVKWTNMKRRSLKTVLLIITILTVGLGLISLAVFYSHGGSI</sequence>
<evidence type="ECO:0000256" key="8">
    <source>
        <dbReference type="SAM" id="Phobius"/>
    </source>
</evidence>
<reference evidence="9 10" key="1">
    <citation type="submission" date="2021-03" db="EMBL/GenBank/DDBJ databases">
        <title>Genomic Encyclopedia of Type Strains, Phase IV (KMG-IV): sequencing the most valuable type-strain genomes for metagenomic binning, comparative biology and taxonomic classification.</title>
        <authorList>
            <person name="Goeker M."/>
        </authorList>
    </citation>
    <scope>NUCLEOTIDE SEQUENCE [LARGE SCALE GENOMIC DNA]</scope>
    <source>
        <strain evidence="9 10">DSM 24738</strain>
    </source>
</reference>
<dbReference type="SUPFAM" id="SSF81343">
    <property type="entry name" value="Fumarate reductase respiratory complex transmembrane subunits"/>
    <property type="match status" value="1"/>
</dbReference>
<proteinExistence type="predicted"/>
<dbReference type="PIRSF" id="PIRSF000177">
    <property type="entry name" value="Fumar_rd_cyt_b"/>
    <property type="match status" value="1"/>
</dbReference>
<evidence type="ECO:0000256" key="3">
    <source>
        <dbReference type="ARBA" id="ARBA00022692"/>
    </source>
</evidence>
<gene>
    <name evidence="9" type="ORF">J2Z37_003848</name>
</gene>
<dbReference type="RefSeq" id="WP_209811839.1">
    <property type="nucleotide sequence ID" value="NZ_JAGGKT010000013.1"/>
</dbReference>
<feature type="transmembrane region" description="Helical" evidence="8">
    <location>
        <begin position="109"/>
        <end position="135"/>
    </location>
</feature>
<dbReference type="EMBL" id="JAGGKT010000013">
    <property type="protein sequence ID" value="MBP1933835.1"/>
    <property type="molecule type" value="Genomic_DNA"/>
</dbReference>
<evidence type="ECO:0000313" key="10">
    <source>
        <dbReference type="Proteomes" id="UP001519343"/>
    </source>
</evidence>
<keyword evidence="7 8" id="KW-0472">Membrane</keyword>
<keyword evidence="4" id="KW-0479">Metal-binding</keyword>
<evidence type="ECO:0000256" key="5">
    <source>
        <dbReference type="ARBA" id="ARBA00022989"/>
    </source>
</evidence>
<keyword evidence="6" id="KW-0408">Iron</keyword>
<keyword evidence="3 8" id="KW-0812">Transmembrane</keyword>
<name>A0ABS4GVC9_9BACL</name>
<comment type="caution">
    <text evidence="9">The sequence shown here is derived from an EMBL/GenBank/DDBJ whole genome shotgun (WGS) entry which is preliminary data.</text>
</comment>
<accession>A0ABS4GVC9</accession>
<evidence type="ECO:0000256" key="4">
    <source>
        <dbReference type="ARBA" id="ARBA00022723"/>
    </source>
</evidence>
<comment type="subcellular location">
    <subcellularLocation>
        <location evidence="1">Membrane</location>
    </subcellularLocation>
</comment>
<keyword evidence="5 8" id="KW-1133">Transmembrane helix</keyword>
<evidence type="ECO:0000256" key="2">
    <source>
        <dbReference type="ARBA" id="ARBA00022617"/>
    </source>
</evidence>
<feature type="transmembrane region" description="Helical" evidence="8">
    <location>
        <begin position="147"/>
        <end position="172"/>
    </location>
</feature>
<feature type="transmembrane region" description="Helical" evidence="8">
    <location>
        <begin position="61"/>
        <end position="81"/>
    </location>
</feature>
<dbReference type="Gene3D" id="1.20.1300.10">
    <property type="entry name" value="Fumarate reductase/succinate dehydrogenase, transmembrane subunit"/>
    <property type="match status" value="1"/>
</dbReference>
<dbReference type="InterPro" id="IPR000701">
    <property type="entry name" value="SuccDH_FuR_B_TM-su"/>
</dbReference>
<dbReference type="Pfam" id="PF01127">
    <property type="entry name" value="Sdh_cyt"/>
    <property type="match status" value="1"/>
</dbReference>
<dbReference type="InterPro" id="IPR004224">
    <property type="entry name" value="Fum_red_B_TM"/>
</dbReference>
<keyword evidence="2" id="KW-0349">Heme</keyword>
<organism evidence="9 10">
    <name type="scientific">Ammoniphilus resinae</name>
    <dbReference type="NCBI Taxonomy" id="861532"/>
    <lineage>
        <taxon>Bacteria</taxon>
        <taxon>Bacillati</taxon>
        <taxon>Bacillota</taxon>
        <taxon>Bacilli</taxon>
        <taxon>Bacillales</taxon>
        <taxon>Paenibacillaceae</taxon>
        <taxon>Aneurinibacillus group</taxon>
        <taxon>Ammoniphilus</taxon>
    </lineage>
</organism>
<evidence type="ECO:0000256" key="6">
    <source>
        <dbReference type="ARBA" id="ARBA00023004"/>
    </source>
</evidence>